<evidence type="ECO:0000259" key="7">
    <source>
        <dbReference type="PROSITE" id="PS50850"/>
    </source>
</evidence>
<dbReference type="AlphaFoldDB" id="A0A1R1IBU5"/>
<feature type="transmembrane region" description="Helical" evidence="6">
    <location>
        <begin position="168"/>
        <end position="187"/>
    </location>
</feature>
<feature type="transmembrane region" description="Helical" evidence="6">
    <location>
        <begin position="313"/>
        <end position="331"/>
    </location>
</feature>
<keyword evidence="5 6" id="KW-0472">Membrane</keyword>
<feature type="transmembrane region" description="Helical" evidence="6">
    <location>
        <begin position="290"/>
        <end position="307"/>
    </location>
</feature>
<keyword evidence="2" id="KW-1003">Cell membrane</keyword>
<feature type="transmembrane region" description="Helical" evidence="6">
    <location>
        <begin position="48"/>
        <end position="71"/>
    </location>
</feature>
<feature type="domain" description="Major facilitator superfamily (MFS) profile" evidence="7">
    <location>
        <begin position="13"/>
        <end position="405"/>
    </location>
</feature>
<keyword evidence="3 6" id="KW-0812">Transmembrane</keyword>
<dbReference type="Pfam" id="PF07690">
    <property type="entry name" value="MFS_1"/>
    <property type="match status" value="1"/>
</dbReference>
<evidence type="ECO:0000256" key="1">
    <source>
        <dbReference type="ARBA" id="ARBA00004651"/>
    </source>
</evidence>
<keyword evidence="9" id="KW-1185">Reference proteome</keyword>
<feature type="transmembrane region" description="Helical" evidence="6">
    <location>
        <begin position="137"/>
        <end position="156"/>
    </location>
</feature>
<dbReference type="InterPro" id="IPR011701">
    <property type="entry name" value="MFS"/>
</dbReference>
<organism evidence="8 9">
    <name type="scientific">Azonexus hydrophilus</name>
    <dbReference type="NCBI Taxonomy" id="418702"/>
    <lineage>
        <taxon>Bacteria</taxon>
        <taxon>Pseudomonadati</taxon>
        <taxon>Pseudomonadota</taxon>
        <taxon>Betaproteobacteria</taxon>
        <taxon>Rhodocyclales</taxon>
        <taxon>Azonexaceae</taxon>
        <taxon>Azonexus</taxon>
    </lineage>
</organism>
<feature type="transmembrane region" description="Helical" evidence="6">
    <location>
        <begin position="343"/>
        <end position="362"/>
    </location>
</feature>
<reference evidence="8 9" key="1">
    <citation type="submission" date="2016-10" db="EMBL/GenBank/DDBJ databases">
        <title>Alkaliphiles isolated from bioreactors.</title>
        <authorList>
            <person name="Salah Z."/>
            <person name="Rout S.P."/>
            <person name="Humphreys P.N."/>
        </authorList>
    </citation>
    <scope>NUCLEOTIDE SEQUENCE [LARGE SCALE GENOMIC DNA]</scope>
    <source>
        <strain evidence="8 9">ZS02</strain>
    </source>
</reference>
<evidence type="ECO:0000313" key="9">
    <source>
        <dbReference type="Proteomes" id="UP000187526"/>
    </source>
</evidence>
<dbReference type="PANTHER" id="PTHR43124:SF3">
    <property type="entry name" value="CHLORAMPHENICOL EFFLUX PUMP RV0191"/>
    <property type="match status" value="1"/>
</dbReference>
<dbReference type="RefSeq" id="WP_076091028.1">
    <property type="nucleotide sequence ID" value="NZ_MTHD01000001.1"/>
</dbReference>
<dbReference type="SUPFAM" id="SSF103473">
    <property type="entry name" value="MFS general substrate transporter"/>
    <property type="match status" value="1"/>
</dbReference>
<gene>
    <name evidence="8" type="ORF">BJN45_00495</name>
</gene>
<dbReference type="InterPro" id="IPR020846">
    <property type="entry name" value="MFS_dom"/>
</dbReference>
<evidence type="ECO:0000256" key="6">
    <source>
        <dbReference type="SAM" id="Phobius"/>
    </source>
</evidence>
<comment type="caution">
    <text evidence="8">The sequence shown here is derived from an EMBL/GenBank/DDBJ whole genome shotgun (WGS) entry which is preliminary data.</text>
</comment>
<feature type="transmembrane region" description="Helical" evidence="6">
    <location>
        <begin position="83"/>
        <end position="102"/>
    </location>
</feature>
<feature type="transmembrane region" description="Helical" evidence="6">
    <location>
        <begin position="256"/>
        <end position="278"/>
    </location>
</feature>
<dbReference type="OrthoDB" id="5291895at2"/>
<dbReference type="STRING" id="418702.BJN45_00495"/>
<evidence type="ECO:0000256" key="5">
    <source>
        <dbReference type="ARBA" id="ARBA00023136"/>
    </source>
</evidence>
<dbReference type="Gene3D" id="1.20.1250.20">
    <property type="entry name" value="MFS general substrate transporter like domains"/>
    <property type="match status" value="1"/>
</dbReference>
<dbReference type="GO" id="GO:0005886">
    <property type="term" value="C:plasma membrane"/>
    <property type="evidence" value="ECO:0007669"/>
    <property type="project" value="UniProtKB-SubCell"/>
</dbReference>
<dbReference type="GO" id="GO:0022857">
    <property type="term" value="F:transmembrane transporter activity"/>
    <property type="evidence" value="ECO:0007669"/>
    <property type="project" value="InterPro"/>
</dbReference>
<feature type="transmembrane region" description="Helical" evidence="6">
    <location>
        <begin position="108"/>
        <end position="125"/>
    </location>
</feature>
<sequence>MSTINPRSLMLRLFLPFAAGYFLSYLYRTVNAVLGPVIAGELALPDNALGLLTSTYFLAFGAAQLPLGMLLDRFGPRRVEAGLLVIAASGAAIFALASSLTGLTLGRALIGLGVSACLMAAFKAFTQWFPPERQASLTGWIMASGGLGALAAAKPLEIALGFTGWREIVLGLAVITLLVATALWRFVPDKPGAAGGAGFAEQLAGVRQIFASRHFWRFAPMGFFFTGGFMAVQGLWASRWMNVMESLDGAAVAARLTWMGVAMLGGFLFMGFFATALVHRGVSLEKLFRTAMFSAFVAFSLICLYPQTAGDWLWPLLGACFSLSNIAYSLVSQAFPAQLSGRANTALNLLVFLGAFGLQWGIGGLVDALQAGGWGVTTAYQAAFYGLLGSQLLSLIWFLLSGRQR</sequence>
<feature type="transmembrane region" description="Helical" evidence="6">
    <location>
        <begin position="9"/>
        <end position="28"/>
    </location>
</feature>
<dbReference type="InterPro" id="IPR036259">
    <property type="entry name" value="MFS_trans_sf"/>
</dbReference>
<dbReference type="EMBL" id="MTHD01000001">
    <property type="protein sequence ID" value="OMG56154.1"/>
    <property type="molecule type" value="Genomic_DNA"/>
</dbReference>
<evidence type="ECO:0000256" key="4">
    <source>
        <dbReference type="ARBA" id="ARBA00022989"/>
    </source>
</evidence>
<protein>
    <submittedName>
        <fullName evidence="8">MFS transporter</fullName>
    </submittedName>
</protein>
<dbReference type="PANTHER" id="PTHR43124">
    <property type="entry name" value="PURINE EFFLUX PUMP PBUE"/>
    <property type="match status" value="1"/>
</dbReference>
<evidence type="ECO:0000256" key="2">
    <source>
        <dbReference type="ARBA" id="ARBA00022475"/>
    </source>
</evidence>
<dbReference type="InterPro" id="IPR050189">
    <property type="entry name" value="MFS_Efflux_Transporters"/>
</dbReference>
<feature type="transmembrane region" description="Helical" evidence="6">
    <location>
        <begin position="382"/>
        <end position="400"/>
    </location>
</feature>
<proteinExistence type="predicted"/>
<dbReference type="PROSITE" id="PS50850">
    <property type="entry name" value="MFS"/>
    <property type="match status" value="1"/>
</dbReference>
<keyword evidence="4 6" id="KW-1133">Transmembrane helix</keyword>
<evidence type="ECO:0000313" key="8">
    <source>
        <dbReference type="EMBL" id="OMG56154.1"/>
    </source>
</evidence>
<evidence type="ECO:0000256" key="3">
    <source>
        <dbReference type="ARBA" id="ARBA00022692"/>
    </source>
</evidence>
<dbReference type="Proteomes" id="UP000187526">
    <property type="component" value="Unassembled WGS sequence"/>
</dbReference>
<accession>A0A1R1IBU5</accession>
<feature type="transmembrane region" description="Helical" evidence="6">
    <location>
        <begin position="215"/>
        <end position="236"/>
    </location>
</feature>
<comment type="subcellular location">
    <subcellularLocation>
        <location evidence="1">Cell membrane</location>
        <topology evidence="1">Multi-pass membrane protein</topology>
    </subcellularLocation>
</comment>
<name>A0A1R1IBU5_9RHOO</name>